<organism evidence="2 3">
    <name type="scientific">Magallana gigas</name>
    <name type="common">Pacific oyster</name>
    <name type="synonym">Crassostrea gigas</name>
    <dbReference type="NCBI Taxonomy" id="29159"/>
    <lineage>
        <taxon>Eukaryota</taxon>
        <taxon>Metazoa</taxon>
        <taxon>Spiralia</taxon>
        <taxon>Lophotrochozoa</taxon>
        <taxon>Mollusca</taxon>
        <taxon>Bivalvia</taxon>
        <taxon>Autobranchia</taxon>
        <taxon>Pteriomorphia</taxon>
        <taxon>Ostreida</taxon>
        <taxon>Ostreoidea</taxon>
        <taxon>Ostreidae</taxon>
        <taxon>Magallana</taxon>
    </lineage>
</organism>
<dbReference type="EnsemblMetazoa" id="G6093.1">
    <property type="protein sequence ID" value="G6093.1:cds"/>
    <property type="gene ID" value="G6093"/>
</dbReference>
<name>A0A8W8NGK0_MAGGI</name>
<accession>A0A8W8NGK0</accession>
<reference evidence="2" key="1">
    <citation type="submission" date="2022-08" db="UniProtKB">
        <authorList>
            <consortium name="EnsemblMetazoa"/>
        </authorList>
    </citation>
    <scope>IDENTIFICATION</scope>
    <source>
        <strain evidence="2">05x7-T-G4-1.051#20</strain>
    </source>
</reference>
<protein>
    <submittedName>
        <fullName evidence="2">Uncharacterized protein</fullName>
    </submittedName>
</protein>
<sequence>MRTSMGWSKDAWFLVILVWFAFYSPLSETKSNCSTPLEIRDKWYFRDEPGTMLRVRKKSMVFKQKGQKTIRYKCLEAKGQTFMLRTRVNGVGLHGIVCIGFVSVDEPGADYSLWRLSQRASGHPLMAPLLISSSVTLSINTLCNGAQTKTQYFIHRAKKTCRFPTTLRAMWQTTIQGAWRLSFSKYGMHYITMNRTTLHFSCDTRDKDNFILRTNNIQTGIDGVLCLHIIPLHGDPHYKYQISRTNLGNDASVFQMVTHVPHGTKFRMYKDCELIESPARPQFLYP</sequence>
<dbReference type="OMA" id="LRDKWYF"/>
<feature type="signal peptide" evidence="1">
    <location>
        <begin position="1"/>
        <end position="29"/>
    </location>
</feature>
<dbReference type="AlphaFoldDB" id="A0A8W8NGK0"/>
<evidence type="ECO:0000313" key="3">
    <source>
        <dbReference type="Proteomes" id="UP000005408"/>
    </source>
</evidence>
<dbReference type="Proteomes" id="UP000005408">
    <property type="component" value="Unassembled WGS sequence"/>
</dbReference>
<dbReference type="OrthoDB" id="6043197at2759"/>
<evidence type="ECO:0000256" key="1">
    <source>
        <dbReference type="SAM" id="SignalP"/>
    </source>
</evidence>
<keyword evidence="3" id="KW-1185">Reference proteome</keyword>
<keyword evidence="1" id="KW-0732">Signal</keyword>
<evidence type="ECO:0000313" key="2">
    <source>
        <dbReference type="EnsemblMetazoa" id="G6093.1:cds"/>
    </source>
</evidence>
<feature type="chain" id="PRO_5036503805" evidence="1">
    <location>
        <begin position="30"/>
        <end position="286"/>
    </location>
</feature>
<proteinExistence type="predicted"/>